<dbReference type="Gene3D" id="3.90.79.10">
    <property type="entry name" value="Nucleoside Triphosphate Pyrophosphohydrolase"/>
    <property type="match status" value="1"/>
</dbReference>
<dbReference type="InterPro" id="IPR015797">
    <property type="entry name" value="NUDIX_hydrolase-like_dom_sf"/>
</dbReference>
<dbReference type="PANTHER" id="PTHR21340:SF0">
    <property type="entry name" value="BIS(5'-NUCLEOSYL)-TETRAPHOSPHATASE [ASYMMETRICAL]"/>
    <property type="match status" value="1"/>
</dbReference>
<dbReference type="InterPro" id="IPR000086">
    <property type="entry name" value="NUDIX_hydrolase_dom"/>
</dbReference>
<evidence type="ECO:0000256" key="1">
    <source>
        <dbReference type="ARBA" id="ARBA00022801"/>
    </source>
</evidence>
<reference evidence="4" key="1">
    <citation type="submission" date="2022-12" db="EMBL/GenBank/DDBJ databases">
        <authorList>
            <person name="Petersen C."/>
        </authorList>
    </citation>
    <scope>NUCLEOTIDE SEQUENCE</scope>
    <source>
        <strain evidence="4">IBT 15544</strain>
    </source>
</reference>
<evidence type="ECO:0000256" key="2">
    <source>
        <dbReference type="SAM" id="MobiDB-lite"/>
    </source>
</evidence>
<evidence type="ECO:0000313" key="5">
    <source>
        <dbReference type="Proteomes" id="UP001150904"/>
    </source>
</evidence>
<dbReference type="AlphaFoldDB" id="A0A9W9SZJ3"/>
<comment type="caution">
    <text evidence="4">The sequence shown here is derived from an EMBL/GenBank/DDBJ whole genome shotgun (WGS) entry which is preliminary data.</text>
</comment>
<reference evidence="4" key="2">
    <citation type="journal article" date="2023" name="IMA Fungus">
        <title>Comparative genomic study of the Penicillium genus elucidates a diverse pangenome and 15 lateral gene transfer events.</title>
        <authorList>
            <person name="Petersen C."/>
            <person name="Sorensen T."/>
            <person name="Nielsen M.R."/>
            <person name="Sondergaard T.E."/>
            <person name="Sorensen J.L."/>
            <person name="Fitzpatrick D.A."/>
            <person name="Frisvad J.C."/>
            <person name="Nielsen K.L."/>
        </authorList>
    </citation>
    <scope>NUCLEOTIDE SEQUENCE</scope>
    <source>
        <strain evidence="4">IBT 15544</strain>
    </source>
</reference>
<dbReference type="SUPFAM" id="SSF55811">
    <property type="entry name" value="Nudix"/>
    <property type="match status" value="1"/>
</dbReference>
<feature type="region of interest" description="Disordered" evidence="2">
    <location>
        <begin position="59"/>
        <end position="93"/>
    </location>
</feature>
<feature type="compositionally biased region" description="Basic and acidic residues" evidence="2">
    <location>
        <begin position="59"/>
        <end position="72"/>
    </location>
</feature>
<keyword evidence="1" id="KW-0378">Hydrolase</keyword>
<organism evidence="4 5">
    <name type="scientific">Penicillium cinerascens</name>
    <dbReference type="NCBI Taxonomy" id="70096"/>
    <lineage>
        <taxon>Eukaryota</taxon>
        <taxon>Fungi</taxon>
        <taxon>Dikarya</taxon>
        <taxon>Ascomycota</taxon>
        <taxon>Pezizomycotina</taxon>
        <taxon>Eurotiomycetes</taxon>
        <taxon>Eurotiomycetidae</taxon>
        <taxon>Eurotiales</taxon>
        <taxon>Aspergillaceae</taxon>
        <taxon>Penicillium</taxon>
    </lineage>
</organism>
<dbReference type="GO" id="GO:0004081">
    <property type="term" value="F:bis(5'-nucleosyl)-tetraphosphatase (asymmetrical) activity"/>
    <property type="evidence" value="ECO:0007669"/>
    <property type="project" value="TreeGrafter"/>
</dbReference>
<dbReference type="RefSeq" id="XP_058308363.1">
    <property type="nucleotide sequence ID" value="XM_058451825.1"/>
</dbReference>
<proteinExistence type="predicted"/>
<evidence type="ECO:0000259" key="3">
    <source>
        <dbReference type="Pfam" id="PF00293"/>
    </source>
</evidence>
<evidence type="ECO:0000313" key="4">
    <source>
        <dbReference type="EMBL" id="KAJ5203884.1"/>
    </source>
</evidence>
<dbReference type="OrthoDB" id="10259236at2759"/>
<gene>
    <name evidence="4" type="ORF">N7498_004763</name>
</gene>
<dbReference type="PANTHER" id="PTHR21340">
    <property type="entry name" value="DIADENOSINE 5,5-P1,P4-TETRAPHOSPHATE PYROPHOSPHOHYDROLASE MUTT"/>
    <property type="match status" value="1"/>
</dbReference>
<feature type="domain" description="Nudix hydrolase" evidence="3">
    <location>
        <begin position="24"/>
        <end position="79"/>
    </location>
</feature>
<dbReference type="Proteomes" id="UP001150904">
    <property type="component" value="Unassembled WGS sequence"/>
</dbReference>
<dbReference type="InterPro" id="IPR020084">
    <property type="entry name" value="NUDIX_hydrolase_CS"/>
</dbReference>
<sequence>MAISNYPIIQYTLKQFVESCGAILFDLSAHPKTVCLIHHHEKDEWMLVKGRRNCKESRHEAAMREAREETGHSARLYPVAMATRAPPPDEQELMPDEPRLYSNLTEPFLVTMHELSTED</sequence>
<keyword evidence="5" id="KW-1185">Reference proteome</keyword>
<protein>
    <recommendedName>
        <fullName evidence="3">Nudix hydrolase domain-containing protein</fullName>
    </recommendedName>
</protein>
<dbReference type="GO" id="GO:0006754">
    <property type="term" value="P:ATP biosynthetic process"/>
    <property type="evidence" value="ECO:0007669"/>
    <property type="project" value="TreeGrafter"/>
</dbReference>
<dbReference type="GO" id="GO:0006167">
    <property type="term" value="P:AMP biosynthetic process"/>
    <property type="evidence" value="ECO:0007669"/>
    <property type="project" value="TreeGrafter"/>
</dbReference>
<accession>A0A9W9SZJ3</accession>
<dbReference type="GeneID" id="83179126"/>
<dbReference type="EMBL" id="JAPQKR010000012">
    <property type="protein sequence ID" value="KAJ5203884.1"/>
    <property type="molecule type" value="Genomic_DNA"/>
</dbReference>
<dbReference type="PROSITE" id="PS00893">
    <property type="entry name" value="NUDIX_BOX"/>
    <property type="match status" value="1"/>
</dbReference>
<name>A0A9W9SZJ3_9EURO</name>
<dbReference type="Pfam" id="PF00293">
    <property type="entry name" value="NUDIX"/>
    <property type="match status" value="1"/>
</dbReference>
<dbReference type="InterPro" id="IPR051325">
    <property type="entry name" value="Nudix_hydrolase_domain"/>
</dbReference>